<dbReference type="InParanoid" id="K9FRJ3"/>
<accession>K9FRJ3</accession>
<evidence type="ECO:0000313" key="4">
    <source>
        <dbReference type="Proteomes" id="UP000009882"/>
    </source>
</evidence>
<keyword evidence="4" id="KW-1185">Reference proteome</keyword>
<feature type="chain" id="PRO_5003930263" evidence="2">
    <location>
        <begin position="22"/>
        <end position="396"/>
    </location>
</feature>
<keyword evidence="1 2" id="KW-0732">Signal</keyword>
<proteinExistence type="predicted"/>
<dbReference type="AlphaFoldDB" id="K9FRJ3"/>
<organism evidence="3 4">
    <name type="scientific">Penicillium digitatum (strain PHI26 / CECT 20796)</name>
    <name type="common">Green mold</name>
    <dbReference type="NCBI Taxonomy" id="1170229"/>
    <lineage>
        <taxon>Eukaryota</taxon>
        <taxon>Fungi</taxon>
        <taxon>Dikarya</taxon>
        <taxon>Ascomycota</taxon>
        <taxon>Pezizomycotina</taxon>
        <taxon>Eurotiomycetes</taxon>
        <taxon>Eurotiomycetidae</taxon>
        <taxon>Eurotiales</taxon>
        <taxon>Aspergillaceae</taxon>
        <taxon>Penicillium</taxon>
    </lineage>
</organism>
<dbReference type="Gene3D" id="3.40.190.10">
    <property type="entry name" value="Periplasmic binding protein-like II"/>
    <property type="match status" value="3"/>
</dbReference>
<comment type="caution">
    <text evidence="3">The sequence shown here is derived from an EMBL/GenBank/DDBJ whole genome shotgun (WGS) entry which is preliminary data.</text>
</comment>
<evidence type="ECO:0000256" key="1">
    <source>
        <dbReference type="ARBA" id="ARBA00022729"/>
    </source>
</evidence>
<dbReference type="Pfam" id="PF13343">
    <property type="entry name" value="SBP_bac_6"/>
    <property type="match status" value="1"/>
</dbReference>
<sequence>MKITRQPLILSLLGLVDLARCGVLPNWNSYPSHDPAIENRTLDEIYASAKHEMGDLIVLWGGDAVSQGVPTIAAWQARFPEIKLNLTVDVSKYHDSRVNRQFQRNGTDGADIAVLQTLHDFGRWKREGRLLPYKPLKWEDIYSAIKDPHGAFVGAYICEHPDDILSLRRLCPMLTFSILRQLDQFGDLIYNTGLLNESSVPSSYGEFVRPEWKSKLALTYPNDDDAITYLFSVIIDKYGWDWFESLLEQDVQWVRGTGEPADYVAEVNSTRSLSFTTNLNTATNLASKAPEDARLLWPQTGAIFASTPRPESAKLFMSWLLSDEYQEQFVNSQTYLARKDLPSKLGNVWDDEFTALTQFATFMENRDLVEWWRLQFETSIGTAQGLSPVLSYYGSR</sequence>
<dbReference type="PANTHER" id="PTHR30006">
    <property type="entry name" value="THIAMINE-BINDING PERIPLASMIC PROTEIN-RELATED"/>
    <property type="match status" value="1"/>
</dbReference>
<dbReference type="SUPFAM" id="SSF53850">
    <property type="entry name" value="Periplasmic binding protein-like II"/>
    <property type="match status" value="1"/>
</dbReference>
<dbReference type="OrthoDB" id="124329at2759"/>
<name>K9FRJ3_PEND2</name>
<gene>
    <name evidence="3" type="ORF">PDIG_47980</name>
</gene>
<dbReference type="eggNOG" id="ENOG502S0QG">
    <property type="taxonomic scope" value="Eukaryota"/>
</dbReference>
<dbReference type="EMBL" id="AKCT01000196">
    <property type="protein sequence ID" value="EKV11784.1"/>
    <property type="molecule type" value="Genomic_DNA"/>
</dbReference>
<reference evidence="4" key="1">
    <citation type="journal article" date="2012" name="BMC Genomics">
        <title>Genome sequence of the necrotrophic fungus Penicillium digitatum, the main postharvest pathogen of citrus.</title>
        <authorList>
            <person name="Marcet-Houben M."/>
            <person name="Ballester A.-R."/>
            <person name="de la Fuente B."/>
            <person name="Harries E."/>
            <person name="Marcos J.F."/>
            <person name="Gonzalez-Candelas L."/>
            <person name="Gabaldon T."/>
        </authorList>
    </citation>
    <scope>NUCLEOTIDE SEQUENCE [LARGE SCALE GENOMIC DNA]</scope>
    <source>
        <strain evidence="4">PHI26 / CECT 20796</strain>
    </source>
</reference>
<evidence type="ECO:0000313" key="3">
    <source>
        <dbReference type="EMBL" id="EKV11784.1"/>
    </source>
</evidence>
<dbReference type="OMA" id="ERFRMQF"/>
<feature type="signal peptide" evidence="2">
    <location>
        <begin position="1"/>
        <end position="21"/>
    </location>
</feature>
<dbReference type="HOGENOM" id="CLU_026974_5_1_1"/>
<protein>
    <submittedName>
        <fullName evidence="3">ABC-type Fe3+ transport system</fullName>
    </submittedName>
</protein>
<dbReference type="Proteomes" id="UP000009882">
    <property type="component" value="Unassembled WGS sequence"/>
</dbReference>
<dbReference type="STRING" id="1170229.K9FRJ3"/>
<dbReference type="PANTHER" id="PTHR30006:SF2">
    <property type="entry name" value="ABC TRANSPORTER SUBSTRATE-BINDING PROTEIN"/>
    <property type="match status" value="1"/>
</dbReference>
<evidence type="ECO:0000256" key="2">
    <source>
        <dbReference type="SAM" id="SignalP"/>
    </source>
</evidence>